<organism evidence="2 3">
    <name type="scientific">Dorcoceras hygrometricum</name>
    <dbReference type="NCBI Taxonomy" id="472368"/>
    <lineage>
        <taxon>Eukaryota</taxon>
        <taxon>Viridiplantae</taxon>
        <taxon>Streptophyta</taxon>
        <taxon>Embryophyta</taxon>
        <taxon>Tracheophyta</taxon>
        <taxon>Spermatophyta</taxon>
        <taxon>Magnoliopsida</taxon>
        <taxon>eudicotyledons</taxon>
        <taxon>Gunneridae</taxon>
        <taxon>Pentapetalae</taxon>
        <taxon>asterids</taxon>
        <taxon>lamiids</taxon>
        <taxon>Lamiales</taxon>
        <taxon>Gesneriaceae</taxon>
        <taxon>Didymocarpoideae</taxon>
        <taxon>Trichosporeae</taxon>
        <taxon>Loxocarpinae</taxon>
        <taxon>Dorcoceras</taxon>
    </lineage>
</organism>
<sequence>MAEESTKSWADTESDSSSSSSSSSDSEQEEVHCLMADKTSDDEPASDRTGLGFNSSETSEGETSTQSRLVYDKFNKMSFVKANVIYDPCESMKYDDQTSHKLNHKPKAGIGFQRPENSNPSWLKKKLDKDKAKAGSKSFVPNQPRRNSTKVKSGWRKVQPRRDLNGQNMKSTLNRSHRNFAQTLTDSSTGKTVKAPRRQQASRHLAPTSFTRKLALQRLAVVVLRIRSTTGNTIPSSVCTRRADEFTTNGISSSWWSEQVQPRRRRHTAATRRRVRATAERKSGGEGRRVVGFGCDASVSPM</sequence>
<keyword evidence="3" id="KW-1185">Reference proteome</keyword>
<feature type="compositionally biased region" description="Basic residues" evidence="1">
    <location>
        <begin position="263"/>
        <end position="276"/>
    </location>
</feature>
<feature type="region of interest" description="Disordered" evidence="1">
    <location>
        <begin position="1"/>
        <end position="68"/>
    </location>
</feature>
<name>A0A2Z7AA87_9LAMI</name>
<feature type="compositionally biased region" description="Basic and acidic residues" evidence="1">
    <location>
        <begin position="277"/>
        <end position="286"/>
    </location>
</feature>
<dbReference type="EMBL" id="KV019605">
    <property type="protein sequence ID" value="KZV15855.1"/>
    <property type="molecule type" value="Genomic_DNA"/>
</dbReference>
<dbReference type="AlphaFoldDB" id="A0A2Z7AA87"/>
<evidence type="ECO:0000313" key="3">
    <source>
        <dbReference type="Proteomes" id="UP000250235"/>
    </source>
</evidence>
<protein>
    <submittedName>
        <fullName evidence="2">Uncharacterized protein</fullName>
    </submittedName>
</protein>
<proteinExistence type="predicted"/>
<reference evidence="2 3" key="1">
    <citation type="journal article" date="2015" name="Proc. Natl. Acad. Sci. U.S.A.">
        <title>The resurrection genome of Boea hygrometrica: A blueprint for survival of dehydration.</title>
        <authorList>
            <person name="Xiao L."/>
            <person name="Yang G."/>
            <person name="Zhang L."/>
            <person name="Yang X."/>
            <person name="Zhao S."/>
            <person name="Ji Z."/>
            <person name="Zhou Q."/>
            <person name="Hu M."/>
            <person name="Wang Y."/>
            <person name="Chen M."/>
            <person name="Xu Y."/>
            <person name="Jin H."/>
            <person name="Xiao X."/>
            <person name="Hu G."/>
            <person name="Bao F."/>
            <person name="Hu Y."/>
            <person name="Wan P."/>
            <person name="Li L."/>
            <person name="Deng X."/>
            <person name="Kuang T."/>
            <person name="Xiang C."/>
            <person name="Zhu J.K."/>
            <person name="Oliver M.J."/>
            <person name="He Y."/>
        </authorList>
    </citation>
    <scope>NUCLEOTIDE SEQUENCE [LARGE SCALE GENOMIC DNA]</scope>
    <source>
        <strain evidence="3">cv. XS01</strain>
    </source>
</reference>
<feature type="compositionally biased region" description="Low complexity" evidence="1">
    <location>
        <begin position="55"/>
        <end position="67"/>
    </location>
</feature>
<feature type="region of interest" description="Disordered" evidence="1">
    <location>
        <begin position="263"/>
        <end position="286"/>
    </location>
</feature>
<feature type="compositionally biased region" description="Basic residues" evidence="1">
    <location>
        <begin position="147"/>
        <end position="157"/>
    </location>
</feature>
<evidence type="ECO:0000313" key="2">
    <source>
        <dbReference type="EMBL" id="KZV15855.1"/>
    </source>
</evidence>
<feature type="compositionally biased region" description="Low complexity" evidence="1">
    <location>
        <begin position="15"/>
        <end position="25"/>
    </location>
</feature>
<evidence type="ECO:0000256" key="1">
    <source>
        <dbReference type="SAM" id="MobiDB-lite"/>
    </source>
</evidence>
<dbReference type="Proteomes" id="UP000250235">
    <property type="component" value="Unassembled WGS sequence"/>
</dbReference>
<accession>A0A2Z7AA87</accession>
<gene>
    <name evidence="2" type="ORF">F511_10951</name>
</gene>
<feature type="region of interest" description="Disordered" evidence="1">
    <location>
        <begin position="186"/>
        <end position="205"/>
    </location>
</feature>
<feature type="region of interest" description="Disordered" evidence="1">
    <location>
        <begin position="96"/>
        <end position="157"/>
    </location>
</feature>